<protein>
    <submittedName>
        <fullName evidence="1">Uncharacterized protein</fullName>
    </submittedName>
</protein>
<comment type="caution">
    <text evidence="1">The sequence shown here is derived from an EMBL/GenBank/DDBJ whole genome shotgun (WGS) entry which is preliminary data.</text>
</comment>
<dbReference type="Proteomes" id="UP000816034">
    <property type="component" value="Unassembled WGS sequence"/>
</dbReference>
<reference evidence="1 2" key="1">
    <citation type="journal article" date="2018" name="BMC Genomics">
        <title>The genome of Naegleria lovaniensis, the basis for a comparative approach to unravel pathogenicity factors of the human pathogenic amoeba N. fowleri.</title>
        <authorList>
            <person name="Liechti N."/>
            <person name="Schurch N."/>
            <person name="Bruggmann R."/>
            <person name="Wittwer M."/>
        </authorList>
    </citation>
    <scope>NUCLEOTIDE SEQUENCE [LARGE SCALE GENOMIC DNA]</scope>
    <source>
        <strain evidence="1 2">ATCC 30569</strain>
    </source>
</reference>
<sequence>MQELMPLSEAFGVLINTKYKEITKIKSEQHSLYAAYSSWNYFVKSKLIPREHYDNVLQDEQFGILFVLLDNLTDKSSNTLKYDHSIQLLTDCFMNDEGVNEFMFGTFIHILKRKINNEQSEIASIQQYKYSICTFITEIILGDEFNKNKQQEQSHLLIQTNDRVFDKFNPEQISQLLDCLWTICRFESVVMGSRRCATKLTSKCADLISVIAYCLSIRNHELIFATSELFIKTSMELLHWFEPHRDLYSQFLRYFISKQKEIQKVVTHLRALERSEREEDKINVKEGKSFAVKSLCSLFSCYSIYLVEDREYFEIFVKYLTNAEKKSPSKT</sequence>
<keyword evidence="2" id="KW-1185">Reference proteome</keyword>
<name>A0AA88H015_NAELO</name>
<dbReference type="EMBL" id="PYSW02000009">
    <property type="protein sequence ID" value="KAG2388768.1"/>
    <property type="molecule type" value="Genomic_DNA"/>
</dbReference>
<gene>
    <name evidence="1" type="ORF">C9374_000207</name>
</gene>
<dbReference type="AlphaFoldDB" id="A0AA88H015"/>
<evidence type="ECO:0000313" key="1">
    <source>
        <dbReference type="EMBL" id="KAG2388768.1"/>
    </source>
</evidence>
<accession>A0AA88H015</accession>
<dbReference type="GeneID" id="68092669"/>
<organism evidence="1 2">
    <name type="scientific">Naegleria lovaniensis</name>
    <name type="common">Amoeba</name>
    <dbReference type="NCBI Taxonomy" id="51637"/>
    <lineage>
        <taxon>Eukaryota</taxon>
        <taxon>Discoba</taxon>
        <taxon>Heterolobosea</taxon>
        <taxon>Tetramitia</taxon>
        <taxon>Eutetramitia</taxon>
        <taxon>Vahlkampfiidae</taxon>
        <taxon>Naegleria</taxon>
    </lineage>
</organism>
<evidence type="ECO:0000313" key="2">
    <source>
        <dbReference type="Proteomes" id="UP000816034"/>
    </source>
</evidence>
<proteinExistence type="predicted"/>
<dbReference type="RefSeq" id="XP_044552760.1">
    <property type="nucleotide sequence ID" value="XM_044691447.1"/>
</dbReference>